<protein>
    <submittedName>
        <fullName evidence="1">Uncharacterized protein</fullName>
    </submittedName>
</protein>
<organism evidence="1">
    <name type="scientific">Rhizophora mucronata</name>
    <name type="common">Asiatic mangrove</name>
    <dbReference type="NCBI Taxonomy" id="61149"/>
    <lineage>
        <taxon>Eukaryota</taxon>
        <taxon>Viridiplantae</taxon>
        <taxon>Streptophyta</taxon>
        <taxon>Embryophyta</taxon>
        <taxon>Tracheophyta</taxon>
        <taxon>Spermatophyta</taxon>
        <taxon>Magnoliopsida</taxon>
        <taxon>eudicotyledons</taxon>
        <taxon>Gunneridae</taxon>
        <taxon>Pentapetalae</taxon>
        <taxon>rosids</taxon>
        <taxon>fabids</taxon>
        <taxon>Malpighiales</taxon>
        <taxon>Rhizophoraceae</taxon>
        <taxon>Rhizophora</taxon>
    </lineage>
</organism>
<dbReference type="EMBL" id="GGEC01090517">
    <property type="protein sequence ID" value="MBX71001.1"/>
    <property type="molecule type" value="Transcribed_RNA"/>
</dbReference>
<sequence>MNFVLLHLVNII</sequence>
<accession>A0A2P2QVU9</accession>
<proteinExistence type="predicted"/>
<reference evidence="1" key="1">
    <citation type="submission" date="2018-02" db="EMBL/GenBank/DDBJ databases">
        <title>Rhizophora mucronata_Transcriptome.</title>
        <authorList>
            <person name="Meera S.P."/>
            <person name="Sreeshan A."/>
            <person name="Augustine A."/>
        </authorList>
    </citation>
    <scope>NUCLEOTIDE SEQUENCE</scope>
    <source>
        <tissue evidence="1">Leaf</tissue>
    </source>
</reference>
<evidence type="ECO:0000313" key="1">
    <source>
        <dbReference type="EMBL" id="MBX71001.1"/>
    </source>
</evidence>
<name>A0A2P2QVU9_RHIMU</name>